<feature type="domain" description="MannoseP isomerase/GMP-like beta-helix" evidence="11">
    <location>
        <begin position="305"/>
        <end position="359"/>
    </location>
</feature>
<dbReference type="InterPro" id="IPR011051">
    <property type="entry name" value="RmlC_Cupin_sf"/>
</dbReference>
<dbReference type="Proteomes" id="UP000410984">
    <property type="component" value="Unassembled WGS sequence"/>
</dbReference>
<dbReference type="CDD" id="cd02213">
    <property type="entry name" value="cupin_PMI_typeII_C"/>
    <property type="match status" value="1"/>
</dbReference>
<feature type="domain" description="Nucleotidyl transferase" evidence="9">
    <location>
        <begin position="16"/>
        <end position="296"/>
    </location>
</feature>
<dbReference type="InterPro" id="IPR029044">
    <property type="entry name" value="Nucleotide-diphossugar_trans"/>
</dbReference>
<dbReference type="InterPro" id="IPR054566">
    <property type="entry name" value="ManC/GMP-like_b-helix"/>
</dbReference>
<feature type="domain" description="Mannose-6-phosphate isomerase type II C-terminal" evidence="10">
    <location>
        <begin position="366"/>
        <end position="477"/>
    </location>
</feature>
<evidence type="ECO:0000313" key="12">
    <source>
        <dbReference type="EMBL" id="VUD72553.1"/>
    </source>
</evidence>
<evidence type="ECO:0000256" key="1">
    <source>
        <dbReference type="ARBA" id="ARBA00006115"/>
    </source>
</evidence>
<dbReference type="SUPFAM" id="SSF51182">
    <property type="entry name" value="RmlC-like cupins"/>
    <property type="match status" value="1"/>
</dbReference>
<dbReference type="InterPro" id="IPR001538">
    <property type="entry name" value="Man6P_isomerase-2_C"/>
</dbReference>
<organism evidence="12 13">
    <name type="scientific">Methylobacterium symbioticum</name>
    <dbReference type="NCBI Taxonomy" id="2584084"/>
    <lineage>
        <taxon>Bacteria</taxon>
        <taxon>Pseudomonadati</taxon>
        <taxon>Pseudomonadota</taxon>
        <taxon>Alphaproteobacteria</taxon>
        <taxon>Hyphomicrobiales</taxon>
        <taxon>Methylobacteriaceae</taxon>
        <taxon>Methylobacterium</taxon>
    </lineage>
</organism>
<dbReference type="Pfam" id="PF00483">
    <property type="entry name" value="NTP_transferase"/>
    <property type="match status" value="1"/>
</dbReference>
<keyword evidence="6" id="KW-0342">GTP-binding</keyword>
<dbReference type="InterPro" id="IPR049577">
    <property type="entry name" value="GMPP_N"/>
</dbReference>
<dbReference type="InterPro" id="IPR051161">
    <property type="entry name" value="Mannose-6P_isomerase_type2"/>
</dbReference>
<comment type="catalytic activity">
    <reaction evidence="7">
        <text>alpha-D-mannose 1-phosphate + GTP + H(+) = GDP-alpha-D-mannose + diphosphate</text>
        <dbReference type="Rhea" id="RHEA:15229"/>
        <dbReference type="ChEBI" id="CHEBI:15378"/>
        <dbReference type="ChEBI" id="CHEBI:33019"/>
        <dbReference type="ChEBI" id="CHEBI:37565"/>
        <dbReference type="ChEBI" id="CHEBI:57527"/>
        <dbReference type="ChEBI" id="CHEBI:58409"/>
        <dbReference type="EC" id="2.7.7.13"/>
    </reaction>
</comment>
<dbReference type="FunFam" id="3.90.550.10:FF:000046">
    <property type="entry name" value="Mannose-1-phosphate guanylyltransferase (GDP)"/>
    <property type="match status" value="1"/>
</dbReference>
<dbReference type="PANTHER" id="PTHR46390">
    <property type="entry name" value="MANNOSE-1-PHOSPHATE GUANYLYLTRANSFERASE"/>
    <property type="match status" value="1"/>
</dbReference>
<dbReference type="CDD" id="cd02509">
    <property type="entry name" value="GDP-M1P_Guanylyltransferase"/>
    <property type="match status" value="1"/>
</dbReference>
<dbReference type="EMBL" id="CABFPH010000044">
    <property type="protein sequence ID" value="VUD72553.1"/>
    <property type="molecule type" value="Genomic_DNA"/>
</dbReference>
<keyword evidence="3" id="KW-0808">Transferase</keyword>
<protein>
    <recommendedName>
        <fullName evidence="2">mannose-1-phosphate guanylyltransferase</fullName>
        <ecNumber evidence="2">2.7.7.13</ecNumber>
    </recommendedName>
</protein>
<dbReference type="InterPro" id="IPR005835">
    <property type="entry name" value="NTP_transferase_dom"/>
</dbReference>
<dbReference type="Gene3D" id="2.60.120.10">
    <property type="entry name" value="Jelly Rolls"/>
    <property type="match status" value="1"/>
</dbReference>
<dbReference type="PANTHER" id="PTHR46390:SF1">
    <property type="entry name" value="MANNOSE-1-PHOSPHATE GUANYLYLTRANSFERASE"/>
    <property type="match status" value="1"/>
</dbReference>
<keyword evidence="5" id="KW-0547">Nucleotide-binding</keyword>
<dbReference type="InterPro" id="IPR006375">
    <property type="entry name" value="Man1P_GuaTrfase/Man6P_Isoase"/>
</dbReference>
<reference evidence="12 13" key="1">
    <citation type="submission" date="2019-06" db="EMBL/GenBank/DDBJ databases">
        <authorList>
            <person name="Rodrigo-Torres L."/>
            <person name="Arahal R. D."/>
            <person name="Lucena T."/>
        </authorList>
    </citation>
    <scope>NUCLEOTIDE SEQUENCE [LARGE SCALE GENOMIC DNA]</scope>
    <source>
        <strain evidence="12 13">SB0023/3</strain>
    </source>
</reference>
<gene>
    <name evidence="12" type="primary">algA</name>
    <name evidence="12" type="ORF">MET9862_03153</name>
</gene>
<dbReference type="GO" id="GO:0005525">
    <property type="term" value="F:GTP binding"/>
    <property type="evidence" value="ECO:0007669"/>
    <property type="project" value="UniProtKB-KW"/>
</dbReference>
<dbReference type="EC" id="2.7.7.13" evidence="2"/>
<evidence type="ECO:0000259" key="9">
    <source>
        <dbReference type="Pfam" id="PF00483"/>
    </source>
</evidence>
<evidence type="ECO:0000256" key="2">
    <source>
        <dbReference type="ARBA" id="ARBA00012387"/>
    </source>
</evidence>
<evidence type="ECO:0000259" key="10">
    <source>
        <dbReference type="Pfam" id="PF01050"/>
    </source>
</evidence>
<evidence type="ECO:0000256" key="7">
    <source>
        <dbReference type="ARBA" id="ARBA00047343"/>
    </source>
</evidence>
<dbReference type="NCBIfam" id="TIGR01479">
    <property type="entry name" value="GMP_PMI"/>
    <property type="match status" value="1"/>
</dbReference>
<name>A0A509EH91_9HYPH</name>
<dbReference type="Pfam" id="PF22640">
    <property type="entry name" value="ManC_GMP_beta-helix"/>
    <property type="match status" value="1"/>
</dbReference>
<dbReference type="FunFam" id="2.60.120.10:FF:000032">
    <property type="entry name" value="Mannose-1-phosphate guanylyltransferase/mannose-6-phosphate isomerase"/>
    <property type="match status" value="1"/>
</dbReference>
<sequence>MGSEMASSGAAPEIRPVILCGGSGTRLWPASRESMPKQFARLVDPVQSTFQATALRVADQALFAKPTVIAAAESRFIAAEQLAQVGLSADILLEPQGRDSAAAVAVAALHAASADPQAIVLIMAADHVIGDADAFRAAVAAAAEGARAGQIMTLGIEPTRPATDYGYIRRGSALPAAAGYAVERFVEKPTQAGAERLIADGALWNSGYFLFRADVMLAELAAFAPDTLAGARAALEAAARDLDFIRLDAAAFATCPKISIDYAVMERTGRAGVVPVSFPWSDVGTWDAVWQVLDHDAAGNALRGRVELIDTKNSLVHSAGDGLTTVVGLEDVVVVTTPDAVLVASKARSGAVKELVGQLRAKAHPEADAHLRMYRPWGWYQRIDIGERFQVKRIQVVPGGRLSLQKHYHRAEHWVVVKGTAEVTVDERVALVHENEAIYLPIGSMHRLSNPGKIPLELIEVQVGSYTGEDDIIRVEDIYGR</sequence>
<proteinExistence type="inferred from homology"/>
<keyword evidence="4" id="KW-0548">Nucleotidyltransferase</keyword>
<dbReference type="GO" id="GO:0000271">
    <property type="term" value="P:polysaccharide biosynthetic process"/>
    <property type="evidence" value="ECO:0007669"/>
    <property type="project" value="InterPro"/>
</dbReference>
<dbReference type="GO" id="GO:0004475">
    <property type="term" value="F:mannose-1-phosphate guanylyltransferase (GTP) activity"/>
    <property type="evidence" value="ECO:0007669"/>
    <property type="project" value="UniProtKB-EC"/>
</dbReference>
<evidence type="ECO:0000259" key="11">
    <source>
        <dbReference type="Pfam" id="PF22640"/>
    </source>
</evidence>
<evidence type="ECO:0000256" key="5">
    <source>
        <dbReference type="ARBA" id="ARBA00022741"/>
    </source>
</evidence>
<evidence type="ECO:0000256" key="6">
    <source>
        <dbReference type="ARBA" id="ARBA00023134"/>
    </source>
</evidence>
<dbReference type="AlphaFoldDB" id="A0A509EH91"/>
<accession>A0A509EH91</accession>
<evidence type="ECO:0000256" key="3">
    <source>
        <dbReference type="ARBA" id="ARBA00022679"/>
    </source>
</evidence>
<evidence type="ECO:0000256" key="4">
    <source>
        <dbReference type="ARBA" id="ARBA00022695"/>
    </source>
</evidence>
<keyword evidence="13" id="KW-1185">Reference proteome</keyword>
<dbReference type="InterPro" id="IPR014710">
    <property type="entry name" value="RmlC-like_jellyroll"/>
</dbReference>
<dbReference type="GO" id="GO:0009298">
    <property type="term" value="P:GDP-mannose biosynthetic process"/>
    <property type="evidence" value="ECO:0007669"/>
    <property type="project" value="TreeGrafter"/>
</dbReference>
<dbReference type="Gene3D" id="3.90.550.10">
    <property type="entry name" value="Spore Coat Polysaccharide Biosynthesis Protein SpsA, Chain A"/>
    <property type="match status" value="1"/>
</dbReference>
<dbReference type="SUPFAM" id="SSF53448">
    <property type="entry name" value="Nucleotide-diphospho-sugar transferases"/>
    <property type="match status" value="1"/>
</dbReference>
<dbReference type="Pfam" id="PF01050">
    <property type="entry name" value="MannoseP_isomer"/>
    <property type="match status" value="1"/>
</dbReference>
<evidence type="ECO:0000313" key="13">
    <source>
        <dbReference type="Proteomes" id="UP000410984"/>
    </source>
</evidence>
<evidence type="ECO:0000256" key="8">
    <source>
        <dbReference type="RuleBase" id="RU004190"/>
    </source>
</evidence>
<comment type="similarity">
    <text evidence="1 8">Belongs to the mannose-6-phosphate isomerase type 2 family.</text>
</comment>